<dbReference type="EMBL" id="BLXT01000588">
    <property type="protein sequence ID" value="GFN78367.1"/>
    <property type="molecule type" value="Genomic_DNA"/>
</dbReference>
<organism evidence="2 3">
    <name type="scientific">Plakobranchus ocellatus</name>
    <dbReference type="NCBI Taxonomy" id="259542"/>
    <lineage>
        <taxon>Eukaryota</taxon>
        <taxon>Metazoa</taxon>
        <taxon>Spiralia</taxon>
        <taxon>Lophotrochozoa</taxon>
        <taxon>Mollusca</taxon>
        <taxon>Gastropoda</taxon>
        <taxon>Heterobranchia</taxon>
        <taxon>Euthyneura</taxon>
        <taxon>Panpulmonata</taxon>
        <taxon>Sacoglossa</taxon>
        <taxon>Placobranchoidea</taxon>
        <taxon>Plakobranchidae</taxon>
        <taxon>Plakobranchus</taxon>
    </lineage>
</organism>
<evidence type="ECO:0000256" key="1">
    <source>
        <dbReference type="SAM" id="MobiDB-lite"/>
    </source>
</evidence>
<keyword evidence="3" id="KW-1185">Reference proteome</keyword>
<comment type="caution">
    <text evidence="2">The sequence shown here is derived from an EMBL/GenBank/DDBJ whole genome shotgun (WGS) entry which is preliminary data.</text>
</comment>
<feature type="compositionally biased region" description="Basic residues" evidence="1">
    <location>
        <begin position="59"/>
        <end position="70"/>
    </location>
</feature>
<sequence length="163" mass="18694">MLEQENFDGSKNDARTREFQQHRERCVYKRTLTASRTMHVQEMLNGTEKNACTRELRRPKWKATPRKSGRGKQWQTPHDAVCQEQSGLYSWCPDAWTKHGTHFTLPSLFQTRYPNKKIQTGCPGFFVTSCHGYAVDDDDDDYGDANNAAGDSDEDDGNDNDEP</sequence>
<name>A0AAV3Y861_9GAST</name>
<reference evidence="2 3" key="1">
    <citation type="journal article" date="2021" name="Elife">
        <title>Chloroplast acquisition without the gene transfer in kleptoplastic sea slugs, Plakobranchus ocellatus.</title>
        <authorList>
            <person name="Maeda T."/>
            <person name="Takahashi S."/>
            <person name="Yoshida T."/>
            <person name="Shimamura S."/>
            <person name="Takaki Y."/>
            <person name="Nagai Y."/>
            <person name="Toyoda A."/>
            <person name="Suzuki Y."/>
            <person name="Arimoto A."/>
            <person name="Ishii H."/>
            <person name="Satoh N."/>
            <person name="Nishiyama T."/>
            <person name="Hasebe M."/>
            <person name="Maruyama T."/>
            <person name="Minagawa J."/>
            <person name="Obokata J."/>
            <person name="Shigenobu S."/>
        </authorList>
    </citation>
    <scope>NUCLEOTIDE SEQUENCE [LARGE SCALE GENOMIC DNA]</scope>
</reference>
<proteinExistence type="predicted"/>
<dbReference type="Proteomes" id="UP000735302">
    <property type="component" value="Unassembled WGS sequence"/>
</dbReference>
<feature type="region of interest" description="Disordered" evidence="1">
    <location>
        <begin position="137"/>
        <end position="163"/>
    </location>
</feature>
<accession>A0AAV3Y861</accession>
<feature type="compositionally biased region" description="Acidic residues" evidence="1">
    <location>
        <begin position="151"/>
        <end position="163"/>
    </location>
</feature>
<evidence type="ECO:0000313" key="2">
    <source>
        <dbReference type="EMBL" id="GFN78367.1"/>
    </source>
</evidence>
<evidence type="ECO:0000313" key="3">
    <source>
        <dbReference type="Proteomes" id="UP000735302"/>
    </source>
</evidence>
<dbReference type="AlphaFoldDB" id="A0AAV3Y861"/>
<feature type="region of interest" description="Disordered" evidence="1">
    <location>
        <begin position="59"/>
        <end position="79"/>
    </location>
</feature>
<protein>
    <submittedName>
        <fullName evidence="2">Uncharacterized protein</fullName>
    </submittedName>
</protein>
<gene>
    <name evidence="2" type="ORF">PoB_000487300</name>
</gene>